<feature type="region of interest" description="Disordered" evidence="1">
    <location>
        <begin position="37"/>
        <end position="57"/>
    </location>
</feature>
<protein>
    <submittedName>
        <fullName evidence="2">Uncharacterized protein</fullName>
    </submittedName>
</protein>
<evidence type="ECO:0000256" key="1">
    <source>
        <dbReference type="SAM" id="MobiDB-lite"/>
    </source>
</evidence>
<proteinExistence type="predicted"/>
<accession>A0A0F9FIH6</accession>
<comment type="caution">
    <text evidence="2">The sequence shown here is derived from an EMBL/GenBank/DDBJ whole genome shotgun (WGS) entry which is preliminary data.</text>
</comment>
<organism evidence="2">
    <name type="scientific">marine sediment metagenome</name>
    <dbReference type="NCBI Taxonomy" id="412755"/>
    <lineage>
        <taxon>unclassified sequences</taxon>
        <taxon>metagenomes</taxon>
        <taxon>ecological metagenomes</taxon>
    </lineage>
</organism>
<dbReference type="AlphaFoldDB" id="A0A0F9FIH6"/>
<dbReference type="EMBL" id="LAZR01021179">
    <property type="protein sequence ID" value="KKL86209.1"/>
    <property type="molecule type" value="Genomic_DNA"/>
</dbReference>
<reference evidence="2" key="1">
    <citation type="journal article" date="2015" name="Nature">
        <title>Complex archaea that bridge the gap between prokaryotes and eukaryotes.</title>
        <authorList>
            <person name="Spang A."/>
            <person name="Saw J.H."/>
            <person name="Jorgensen S.L."/>
            <person name="Zaremba-Niedzwiedzka K."/>
            <person name="Martijn J."/>
            <person name="Lind A.E."/>
            <person name="van Eijk R."/>
            <person name="Schleper C."/>
            <person name="Guy L."/>
            <person name="Ettema T.J."/>
        </authorList>
    </citation>
    <scope>NUCLEOTIDE SEQUENCE</scope>
</reference>
<evidence type="ECO:0000313" key="2">
    <source>
        <dbReference type="EMBL" id="KKL86209.1"/>
    </source>
</evidence>
<name>A0A0F9FIH6_9ZZZZ</name>
<gene>
    <name evidence="2" type="ORF">LCGC14_1947030</name>
</gene>
<sequence length="57" mass="6933">MLKACKNCKWWIEQGPRTKEIDFQPTVIGWCKRMPRTETDKDKDDWCGEFEPRENKE</sequence>